<reference evidence="1" key="1">
    <citation type="submission" date="2006-03" db="EMBL/GenBank/DDBJ databases">
        <authorList>
            <person name="Bowman J."/>
            <person name="Ferriera S."/>
            <person name="Johnson J."/>
            <person name="Kravitz S."/>
            <person name="Halpern A."/>
            <person name="Remington K."/>
            <person name="Beeson K."/>
            <person name="Tran B."/>
            <person name="Rogers Y.-H."/>
            <person name="Friedman R."/>
            <person name="Venter J.C."/>
        </authorList>
    </citation>
    <scope>NUCLEOTIDE SEQUENCE [LARGE SCALE GENOMIC DNA]</scope>
    <source>
        <strain evidence="1">ATCC 700755</strain>
    </source>
</reference>
<keyword evidence="2" id="KW-1185">Reference proteome</keyword>
<dbReference type="RefSeq" id="WP_015025249.1">
    <property type="nucleotide sequence ID" value="NC_018721.1"/>
</dbReference>
<accession>K4IH55</accession>
<dbReference type="HOGENOM" id="CLU_3102946_0_0_10"/>
<sequence length="51" mass="5869">MLTAKEIERLAVEKYLQASNQSYKIEDFESPDFILKGEGKKIGCEVTEIFQ</sequence>
<proteinExistence type="predicted"/>
<dbReference type="EMBL" id="CP003879">
    <property type="protein sequence ID" value="AFU69694.1"/>
    <property type="molecule type" value="Genomic_DNA"/>
</dbReference>
<dbReference type="OrthoDB" id="1440395at2"/>
<dbReference type="AlphaFoldDB" id="K4IH55"/>
<organism evidence="1 2">
    <name type="scientific">Psychroflexus torquis (strain ATCC 700755 / CIP 106069 / ACAM 623)</name>
    <dbReference type="NCBI Taxonomy" id="313595"/>
    <lineage>
        <taxon>Bacteria</taxon>
        <taxon>Pseudomonadati</taxon>
        <taxon>Bacteroidota</taxon>
        <taxon>Flavobacteriia</taxon>
        <taxon>Flavobacteriales</taxon>
        <taxon>Flavobacteriaceae</taxon>
        <taxon>Psychroflexus</taxon>
    </lineage>
</organism>
<name>K4IH55_PSYTT</name>
<dbReference type="KEGG" id="ptq:P700755_003018"/>
<dbReference type="eggNOG" id="ENOG5030Z64">
    <property type="taxonomic scope" value="Bacteria"/>
</dbReference>
<reference evidence="1" key="2">
    <citation type="submission" date="2012-09" db="EMBL/GenBank/DDBJ databases">
        <title>The complete sequence of Psychroflexus torquis an extreme psychrophile from sea-ice that is stimulated by light.</title>
        <authorList>
            <person name="Feng S."/>
            <person name="Powell S.M."/>
            <person name="Bowman J.P."/>
        </authorList>
    </citation>
    <scope>NUCLEOTIDE SEQUENCE [LARGE SCALE GENOMIC DNA]</scope>
    <source>
        <strain evidence="1">ATCC 700755</strain>
    </source>
</reference>
<evidence type="ECO:0000313" key="2">
    <source>
        <dbReference type="Proteomes" id="UP000008514"/>
    </source>
</evidence>
<gene>
    <name evidence="1" type="ordered locus">P700755_003018</name>
</gene>
<evidence type="ECO:0000313" key="1">
    <source>
        <dbReference type="EMBL" id="AFU69694.1"/>
    </source>
</evidence>
<protein>
    <submittedName>
        <fullName evidence="1">Uncharacterized protein</fullName>
    </submittedName>
</protein>
<dbReference type="Proteomes" id="UP000008514">
    <property type="component" value="Chromosome"/>
</dbReference>